<keyword evidence="4 7" id="KW-0812">Transmembrane</keyword>
<evidence type="ECO:0000256" key="4">
    <source>
        <dbReference type="ARBA" id="ARBA00022692"/>
    </source>
</evidence>
<keyword evidence="6 8" id="KW-0472">Membrane</keyword>
<evidence type="ECO:0000256" key="2">
    <source>
        <dbReference type="ARBA" id="ARBA00005811"/>
    </source>
</evidence>
<evidence type="ECO:0000256" key="1">
    <source>
        <dbReference type="ARBA" id="ARBA00004162"/>
    </source>
</evidence>
<keyword evidence="7" id="KW-0813">Transport</keyword>
<evidence type="ECO:0000256" key="5">
    <source>
        <dbReference type="ARBA" id="ARBA00022989"/>
    </source>
</evidence>
<comment type="similarity">
    <text evidence="2 7">Belongs to the ExbD/TolR family.</text>
</comment>
<evidence type="ECO:0000313" key="10">
    <source>
        <dbReference type="Proteomes" id="UP000051269"/>
    </source>
</evidence>
<name>A0A0R2RKJ6_9BACT</name>
<dbReference type="Proteomes" id="UP000051269">
    <property type="component" value="Unassembled WGS sequence"/>
</dbReference>
<dbReference type="AlphaFoldDB" id="A0A0R2RKJ6"/>
<dbReference type="GO" id="GO:0015031">
    <property type="term" value="P:protein transport"/>
    <property type="evidence" value="ECO:0007669"/>
    <property type="project" value="UniProtKB-KW"/>
</dbReference>
<evidence type="ECO:0000256" key="6">
    <source>
        <dbReference type="ARBA" id="ARBA00023136"/>
    </source>
</evidence>
<proteinExistence type="inferred from homology"/>
<sequence>MRRSRFHAQTHNLAELNITPLLDLVFVLLIIFMITTPLMEQQLPVDLPQATTTLTSTLPDPKSILTLTLGKDGSALLGSDKIDLNQLASLLSQRKARDPELVVSLRADASLPYETIFRALESVRTAGARLDLANTPDTRK</sequence>
<dbReference type="InterPro" id="IPR003400">
    <property type="entry name" value="ExbD"/>
</dbReference>
<feature type="transmembrane region" description="Helical" evidence="8">
    <location>
        <begin position="21"/>
        <end position="39"/>
    </location>
</feature>
<dbReference type="PANTHER" id="PTHR30558">
    <property type="entry name" value="EXBD MEMBRANE COMPONENT OF PMF-DRIVEN MACROMOLECULE IMPORT SYSTEM"/>
    <property type="match status" value="1"/>
</dbReference>
<evidence type="ECO:0000313" key="9">
    <source>
        <dbReference type="EMBL" id="KRO61531.1"/>
    </source>
</evidence>
<comment type="caution">
    <text evidence="9">The sequence shown here is derived from an EMBL/GenBank/DDBJ whole genome shotgun (WGS) entry which is preliminary data.</text>
</comment>
<accession>A0A0R2RKJ6</accession>
<organism evidence="9 10">
    <name type="scientific">Verrucomicrobia subdivision 6 bacterium BACL9 MAG-120507-bin52</name>
    <dbReference type="NCBI Taxonomy" id="1655590"/>
    <lineage>
        <taxon>Bacteria</taxon>
        <taxon>Pseudomonadati</taxon>
        <taxon>Verrucomicrobiota</taxon>
        <taxon>Verrucomicrobiia</taxon>
        <taxon>Verrucomicrobiales</taxon>
        <taxon>Verrucomicrobia subdivision 6</taxon>
    </lineage>
</organism>
<keyword evidence="3" id="KW-1003">Cell membrane</keyword>
<dbReference type="EMBL" id="LIBO01000231">
    <property type="protein sequence ID" value="KRO61531.1"/>
    <property type="molecule type" value="Genomic_DNA"/>
</dbReference>
<dbReference type="Pfam" id="PF02472">
    <property type="entry name" value="ExbD"/>
    <property type="match status" value="1"/>
</dbReference>
<dbReference type="GO" id="GO:0022857">
    <property type="term" value="F:transmembrane transporter activity"/>
    <property type="evidence" value="ECO:0007669"/>
    <property type="project" value="InterPro"/>
</dbReference>
<evidence type="ECO:0000256" key="8">
    <source>
        <dbReference type="SAM" id="Phobius"/>
    </source>
</evidence>
<evidence type="ECO:0000256" key="3">
    <source>
        <dbReference type="ARBA" id="ARBA00022475"/>
    </source>
</evidence>
<reference evidence="9 10" key="1">
    <citation type="submission" date="2015-10" db="EMBL/GenBank/DDBJ databases">
        <title>Metagenome-Assembled Genomes uncover a global brackish microbiome.</title>
        <authorList>
            <person name="Hugerth L.W."/>
            <person name="Larsson J."/>
            <person name="Alneberg J."/>
            <person name="Lindh M.V."/>
            <person name="Legrand C."/>
            <person name="Pinhassi J."/>
            <person name="Andersson A.F."/>
        </authorList>
    </citation>
    <scope>NUCLEOTIDE SEQUENCE [LARGE SCALE GENOMIC DNA]</scope>
    <source>
        <strain evidence="9">BACL18 MAG-120507-bin52</strain>
    </source>
</reference>
<gene>
    <name evidence="9" type="ORF">ABR82_01480</name>
</gene>
<keyword evidence="5 8" id="KW-1133">Transmembrane helix</keyword>
<evidence type="ECO:0000256" key="7">
    <source>
        <dbReference type="RuleBase" id="RU003879"/>
    </source>
</evidence>
<comment type="subcellular location">
    <subcellularLocation>
        <location evidence="1">Cell membrane</location>
        <topology evidence="1">Single-pass membrane protein</topology>
    </subcellularLocation>
    <subcellularLocation>
        <location evidence="7">Cell membrane</location>
        <topology evidence="7">Single-pass type II membrane protein</topology>
    </subcellularLocation>
</comment>
<protein>
    <recommendedName>
        <fullName evidence="11">Biopolymer transporter ExbD</fullName>
    </recommendedName>
</protein>
<evidence type="ECO:0008006" key="11">
    <source>
        <dbReference type="Google" id="ProtNLM"/>
    </source>
</evidence>
<dbReference type="Gene3D" id="3.30.420.270">
    <property type="match status" value="1"/>
</dbReference>
<dbReference type="GO" id="GO:0005886">
    <property type="term" value="C:plasma membrane"/>
    <property type="evidence" value="ECO:0007669"/>
    <property type="project" value="UniProtKB-SubCell"/>
</dbReference>
<keyword evidence="7" id="KW-0653">Protein transport</keyword>